<dbReference type="GO" id="GO:0035973">
    <property type="term" value="P:aggrephagy"/>
    <property type="evidence" value="ECO:0007669"/>
    <property type="project" value="TreeGrafter"/>
</dbReference>
<dbReference type="GO" id="GO:0005829">
    <property type="term" value="C:cytosol"/>
    <property type="evidence" value="ECO:0007669"/>
    <property type="project" value="UniProtKB-SubCell"/>
</dbReference>
<evidence type="ECO:0000256" key="10">
    <source>
        <dbReference type="ARBA" id="ARBA00022807"/>
    </source>
</evidence>
<proteinExistence type="inferred from homology"/>
<keyword evidence="10" id="KW-0788">Thiol protease</keyword>
<dbReference type="GO" id="GO:0019786">
    <property type="term" value="F:protein-phosphatidylethanolamide deconjugating activity"/>
    <property type="evidence" value="ECO:0007669"/>
    <property type="project" value="InterPro"/>
</dbReference>
<evidence type="ECO:0000256" key="18">
    <source>
        <dbReference type="RuleBase" id="RU363115"/>
    </source>
</evidence>
<keyword evidence="8 18" id="KW-0645">Protease</keyword>
<feature type="domain" description="Peptidase C54 catalytic" evidence="19">
    <location>
        <begin position="82"/>
        <end position="170"/>
    </location>
</feature>
<dbReference type="GO" id="GO:0000045">
    <property type="term" value="P:autophagosome assembly"/>
    <property type="evidence" value="ECO:0007669"/>
    <property type="project" value="TreeGrafter"/>
</dbReference>
<name>A0A452QX15_URSAM</name>
<evidence type="ECO:0000256" key="6">
    <source>
        <dbReference type="ARBA" id="ARBA00022448"/>
    </source>
</evidence>
<evidence type="ECO:0000256" key="7">
    <source>
        <dbReference type="ARBA" id="ARBA00022490"/>
    </source>
</evidence>
<evidence type="ECO:0000256" key="16">
    <source>
        <dbReference type="ARBA" id="ARBA00029289"/>
    </source>
</evidence>
<protein>
    <recommendedName>
        <fullName evidence="18">Cysteine protease</fullName>
        <ecNumber evidence="18">3.4.22.-</ecNumber>
    </recommendedName>
</protein>
<comment type="subcellular location">
    <subcellularLocation>
        <location evidence="4">Cytoplasm</location>
        <location evidence="4">Cytosol</location>
    </subcellularLocation>
    <subcellularLocation>
        <location evidence="3">Cytoplasmic vesicle</location>
        <location evidence="3">Autophagosome</location>
    </subcellularLocation>
    <subcellularLocation>
        <location evidence="2">Endoplasmic reticulum</location>
    </subcellularLocation>
    <subcellularLocation>
        <location evidence="1">Mitochondrion</location>
    </subcellularLocation>
</comment>
<dbReference type="EC" id="3.4.22.-" evidence="18"/>
<dbReference type="GO" id="GO:0005783">
    <property type="term" value="C:endoplasmic reticulum"/>
    <property type="evidence" value="ECO:0007669"/>
    <property type="project" value="UniProtKB-SubCell"/>
</dbReference>
<keyword evidence="14" id="KW-0496">Mitochondrion</keyword>
<keyword evidence="7 18" id="KW-0963">Cytoplasm</keyword>
<evidence type="ECO:0000256" key="12">
    <source>
        <dbReference type="ARBA" id="ARBA00022927"/>
    </source>
</evidence>
<comment type="function">
    <text evidence="18">Cysteine protease that plays a key role in autophagy by mediating both proteolytic activation and delipidation of ATG8 family proteins.</text>
</comment>
<accession>A0A452QX15</accession>
<reference evidence="20" key="2">
    <citation type="submission" date="2025-08" db="UniProtKB">
        <authorList>
            <consortium name="Ensembl"/>
        </authorList>
    </citation>
    <scope>IDENTIFICATION</scope>
</reference>
<evidence type="ECO:0000313" key="21">
    <source>
        <dbReference type="Proteomes" id="UP000291022"/>
    </source>
</evidence>
<dbReference type="GO" id="GO:0016485">
    <property type="term" value="P:protein processing"/>
    <property type="evidence" value="ECO:0007669"/>
    <property type="project" value="TreeGrafter"/>
</dbReference>
<evidence type="ECO:0000256" key="13">
    <source>
        <dbReference type="ARBA" id="ARBA00023006"/>
    </source>
</evidence>
<dbReference type="InterPro" id="IPR005078">
    <property type="entry name" value="Peptidase_C54"/>
</dbReference>
<dbReference type="GO" id="GO:0005739">
    <property type="term" value="C:mitochondrion"/>
    <property type="evidence" value="ECO:0007669"/>
    <property type="project" value="UniProtKB-SubCell"/>
</dbReference>
<dbReference type="PANTHER" id="PTHR22624:SF39">
    <property type="entry name" value="CYSTEINE PROTEASE ATG4B"/>
    <property type="match status" value="1"/>
</dbReference>
<evidence type="ECO:0000256" key="1">
    <source>
        <dbReference type="ARBA" id="ARBA00004173"/>
    </source>
</evidence>
<evidence type="ECO:0000313" key="20">
    <source>
        <dbReference type="Ensembl" id="ENSUAMP00000010296.1"/>
    </source>
</evidence>
<dbReference type="GO" id="GO:0034727">
    <property type="term" value="P:piecemeal microautophagy of the nucleus"/>
    <property type="evidence" value="ECO:0007669"/>
    <property type="project" value="TreeGrafter"/>
</dbReference>
<evidence type="ECO:0000256" key="9">
    <source>
        <dbReference type="ARBA" id="ARBA00022801"/>
    </source>
</evidence>
<keyword evidence="6" id="KW-0813">Transport</keyword>
<comment type="catalytic activity">
    <reaction evidence="17">
        <text>[protein]-C-terminal L-amino acid-glycyl-phosphatidylethanolamide + H2O = [protein]-C-terminal L-amino acid-glycine + a 1,2-diacyl-sn-glycero-3-phosphoethanolamine</text>
        <dbReference type="Rhea" id="RHEA:67548"/>
        <dbReference type="Rhea" id="RHEA-COMP:17323"/>
        <dbReference type="Rhea" id="RHEA-COMP:17324"/>
        <dbReference type="ChEBI" id="CHEBI:15377"/>
        <dbReference type="ChEBI" id="CHEBI:64612"/>
        <dbReference type="ChEBI" id="CHEBI:172940"/>
        <dbReference type="ChEBI" id="CHEBI:172941"/>
    </reaction>
    <physiologicalReaction direction="left-to-right" evidence="17">
        <dbReference type="Rhea" id="RHEA:67549"/>
    </physiologicalReaction>
</comment>
<dbReference type="Proteomes" id="UP000291022">
    <property type="component" value="Unassembled WGS sequence"/>
</dbReference>
<evidence type="ECO:0000256" key="4">
    <source>
        <dbReference type="ARBA" id="ARBA00004514"/>
    </source>
</evidence>
<keyword evidence="11" id="KW-0256">Endoplasmic reticulum</keyword>
<dbReference type="Pfam" id="PF03416">
    <property type="entry name" value="Peptidase_C54"/>
    <property type="match status" value="1"/>
</dbReference>
<evidence type="ECO:0000256" key="14">
    <source>
        <dbReference type="ARBA" id="ARBA00023128"/>
    </source>
</evidence>
<reference evidence="20" key="3">
    <citation type="submission" date="2025-09" db="UniProtKB">
        <authorList>
            <consortium name="Ensembl"/>
        </authorList>
    </citation>
    <scope>IDENTIFICATION</scope>
</reference>
<dbReference type="GeneTree" id="ENSGT00530000063000"/>
<dbReference type="InterPro" id="IPR046792">
    <property type="entry name" value="Peptidase_C54_cat"/>
</dbReference>
<dbReference type="Ensembl" id="ENSUAMT00000011576.1">
    <property type="protein sequence ID" value="ENSUAMP00000010296.1"/>
    <property type="gene ID" value="ENSUAMG00000008485.1"/>
</dbReference>
<evidence type="ECO:0000256" key="3">
    <source>
        <dbReference type="ARBA" id="ARBA00004419"/>
    </source>
</evidence>
<evidence type="ECO:0000256" key="8">
    <source>
        <dbReference type="ARBA" id="ARBA00022670"/>
    </source>
</evidence>
<dbReference type="SUPFAM" id="SSF54001">
    <property type="entry name" value="Cysteine proteinases"/>
    <property type="match status" value="1"/>
</dbReference>
<dbReference type="PANTHER" id="PTHR22624">
    <property type="entry name" value="CYSTEINE PROTEASE ATG4"/>
    <property type="match status" value="1"/>
</dbReference>
<keyword evidence="13 18" id="KW-0072">Autophagy</keyword>
<keyword evidence="9 18" id="KW-0378">Hydrolase</keyword>
<evidence type="ECO:0000259" key="19">
    <source>
        <dbReference type="Pfam" id="PF03416"/>
    </source>
</evidence>
<dbReference type="GO" id="GO:0000423">
    <property type="term" value="P:mitophagy"/>
    <property type="evidence" value="ECO:0007669"/>
    <property type="project" value="TreeGrafter"/>
</dbReference>
<dbReference type="GO" id="GO:0004197">
    <property type="term" value="F:cysteine-type endopeptidase activity"/>
    <property type="evidence" value="ECO:0007669"/>
    <property type="project" value="TreeGrafter"/>
</dbReference>
<dbReference type="GO" id="GO:0005776">
    <property type="term" value="C:autophagosome"/>
    <property type="evidence" value="ECO:0007669"/>
    <property type="project" value="UniProtKB-SubCell"/>
</dbReference>
<dbReference type="GO" id="GO:0031410">
    <property type="term" value="C:cytoplasmic vesicle"/>
    <property type="evidence" value="ECO:0007669"/>
    <property type="project" value="UniProtKB-KW"/>
</dbReference>
<dbReference type="GO" id="GO:0015031">
    <property type="term" value="P:protein transport"/>
    <property type="evidence" value="ECO:0007669"/>
    <property type="project" value="UniProtKB-KW"/>
</dbReference>
<evidence type="ECO:0000256" key="2">
    <source>
        <dbReference type="ARBA" id="ARBA00004240"/>
    </source>
</evidence>
<keyword evidence="21" id="KW-1185">Reference proteome</keyword>
<comment type="similarity">
    <text evidence="5 18">Belongs to the peptidase C54 family.</text>
</comment>
<reference evidence="21" key="1">
    <citation type="submission" date="2016-06" db="EMBL/GenBank/DDBJ databases">
        <title>De novo assembly and RNA-Seq shows season-dependent expression and editing in black bear kidneys.</title>
        <authorList>
            <person name="Korstanje R."/>
            <person name="Srivastava A."/>
            <person name="Sarsani V.K."/>
            <person name="Sheehan S.M."/>
            <person name="Seger R.L."/>
            <person name="Barter M.E."/>
            <person name="Lindqvist C."/>
            <person name="Brody L.C."/>
            <person name="Mullikin J.C."/>
        </authorList>
    </citation>
    <scope>NUCLEOTIDE SEQUENCE [LARGE SCALE GENOMIC DNA]</scope>
</reference>
<evidence type="ECO:0000256" key="5">
    <source>
        <dbReference type="ARBA" id="ARBA00010958"/>
    </source>
</evidence>
<dbReference type="InterPro" id="IPR038765">
    <property type="entry name" value="Papain-like_cys_pep_sf"/>
</dbReference>
<evidence type="ECO:0000256" key="17">
    <source>
        <dbReference type="ARBA" id="ARBA00029362"/>
    </source>
</evidence>
<organism evidence="20 21">
    <name type="scientific">Ursus americanus</name>
    <name type="common">American black bear</name>
    <name type="synonym">Euarctos americanus</name>
    <dbReference type="NCBI Taxonomy" id="9643"/>
    <lineage>
        <taxon>Eukaryota</taxon>
        <taxon>Metazoa</taxon>
        <taxon>Chordata</taxon>
        <taxon>Craniata</taxon>
        <taxon>Vertebrata</taxon>
        <taxon>Euteleostomi</taxon>
        <taxon>Mammalia</taxon>
        <taxon>Eutheria</taxon>
        <taxon>Laurasiatheria</taxon>
        <taxon>Carnivora</taxon>
        <taxon>Caniformia</taxon>
        <taxon>Ursidae</taxon>
        <taxon>Ursus</taxon>
    </lineage>
</organism>
<evidence type="ECO:0000256" key="15">
    <source>
        <dbReference type="ARBA" id="ARBA00023329"/>
    </source>
</evidence>
<dbReference type="STRING" id="9643.ENSUAMP00000010296"/>
<keyword evidence="15" id="KW-0968">Cytoplasmic vesicle</keyword>
<comment type="catalytic activity">
    <reaction evidence="16">
        <text>[protein]-C-terminal L-amino acid-glycyl-phosphatidylserine + H2O = [protein]-C-terminal L-amino acid-glycine + a 1,2-diacyl-sn-glycero-3-phospho-L-serine</text>
        <dbReference type="Rhea" id="RHEA:67576"/>
        <dbReference type="Rhea" id="RHEA-COMP:17324"/>
        <dbReference type="Rhea" id="RHEA-COMP:17326"/>
        <dbReference type="ChEBI" id="CHEBI:15377"/>
        <dbReference type="ChEBI" id="CHEBI:57262"/>
        <dbReference type="ChEBI" id="CHEBI:172940"/>
        <dbReference type="ChEBI" id="CHEBI:172942"/>
    </reaction>
    <physiologicalReaction direction="left-to-right" evidence="16">
        <dbReference type="Rhea" id="RHEA:67577"/>
    </physiologicalReaction>
</comment>
<dbReference type="AlphaFoldDB" id="A0A452QX15"/>
<keyword evidence="12 18" id="KW-0653">Protein transport</keyword>
<evidence type="ECO:0000256" key="11">
    <source>
        <dbReference type="ARBA" id="ARBA00022824"/>
    </source>
</evidence>
<sequence>PTTLFDLLNLKISRRPQSLCGYWVENTAFSQVLAVSPAALSGLSLQKACGGNNSYLLIPCNIWSAKLRLCVFSSFKQSLEKDEILSDVASRLWFTYRKNFPAIGGTGPTSDTGWGCMLRCGQMIFAQALVCRHLGRDWRWTQRKRQPDSYFSVLNAFIDRKDSYYSIHQIGGRLPSAPVPAA</sequence>